<dbReference type="AlphaFoldDB" id="A0A8H3E199"/>
<feature type="region of interest" description="Disordered" evidence="1">
    <location>
        <begin position="277"/>
        <end position="299"/>
    </location>
</feature>
<feature type="region of interest" description="Disordered" evidence="1">
    <location>
        <begin position="201"/>
        <end position="222"/>
    </location>
</feature>
<feature type="region of interest" description="Disordered" evidence="1">
    <location>
        <begin position="515"/>
        <end position="920"/>
    </location>
</feature>
<feature type="compositionally biased region" description="Acidic residues" evidence="1">
    <location>
        <begin position="831"/>
        <end position="857"/>
    </location>
</feature>
<feature type="region of interest" description="Disordered" evidence="1">
    <location>
        <begin position="24"/>
        <end position="110"/>
    </location>
</feature>
<feature type="region of interest" description="Disordered" evidence="1">
    <location>
        <begin position="379"/>
        <end position="406"/>
    </location>
</feature>
<proteinExistence type="predicted"/>
<evidence type="ECO:0000313" key="3">
    <source>
        <dbReference type="Proteomes" id="UP000663827"/>
    </source>
</evidence>
<evidence type="ECO:0000313" key="2">
    <source>
        <dbReference type="EMBL" id="CAE7108626.1"/>
    </source>
</evidence>
<comment type="caution">
    <text evidence="2">The sequence shown here is derived from an EMBL/GenBank/DDBJ whole genome shotgun (WGS) entry which is preliminary data.</text>
</comment>
<accession>A0A8H3E199</accession>
<feature type="compositionally biased region" description="Low complexity" evidence="1">
    <location>
        <begin position="534"/>
        <end position="557"/>
    </location>
</feature>
<sequence>MSTASSFPSPLAVRSEHLSMHTGMDGIHSYQSFPSAEGSVDEVQLGLDAQTDELSMEGDRAQIDELEQDTNESLQYRPDSDSHIGGVYVNGETELAETPQLAKQAHGQSDVIPTGSDQAVPAEEPQEELPQTDIETNALVSKTDLILQAETLGTTAGTDNTHFVSLGQEHLEIPEGEDFEFSAPLTEQDISVMAQDFAREVEEMTTEPSELQSSEHDSNNPDLEVVEVEPPTVLEPVVDAHEDVGAPPLRRMDDDTIPVTGHSKESIIDILNASGTATDEGVQPTTTEEQASEEIETATPTEVVPEQTDMELDTQDVVEPEGLGSTSLMAHVEHIHVEPCKEGDGENVVMEQDEVFVEQNDEPNVGATIEASINQQPVQIAQEGSDPAAQEEPATSDPTPDDLTTAFDDAAGPIVTVIEESTTIVEQAPVQETEQPEPSIVDPVPEVAMDATISTVISTDWVIVDSAVSVTDTGDLETDAVERAAQIQEEQDATVQTTEGETQTTLAAESLATANNTIVSDESPDPTAPKDSNSPSRRAPSQSQSQPQSQSEPASPQTSDLTDPPVIQNDEPDAPEESSEPIKPRYQNPDEPEAIADAGPSNVRKTPEWEGFAALDEGAPGSPEPEPSSEPSDHIDDDLPLDPASASTDKAKEPIKPSNSPTAPTRKRKKPRMIMEVVIPVAQSKPKVTQETKPTKKRGRPAKSKVPAPTEPEPLVASSSSSQRRSSSPGTSPPVKSESSESEVEPAPRMKKPEMKRPVSYGSRKRGRKAVASGPSTGTRPVHVVHATKLEVVMPRRPRPSLKATGSTPSGNKVKFAPASPVTGKRKAESEPDADQGSDADADGETDEEYEDVEEELEVKAKVVASPRPRKKMRAATRSKKASPVKRPRRSREARKAPPKLPELVSKPSRSPPKRRRLRR</sequence>
<organism evidence="2 3">
    <name type="scientific">Rhizoctonia solani</name>
    <dbReference type="NCBI Taxonomy" id="456999"/>
    <lineage>
        <taxon>Eukaryota</taxon>
        <taxon>Fungi</taxon>
        <taxon>Dikarya</taxon>
        <taxon>Basidiomycota</taxon>
        <taxon>Agaricomycotina</taxon>
        <taxon>Agaricomycetes</taxon>
        <taxon>Cantharellales</taxon>
        <taxon>Ceratobasidiaceae</taxon>
        <taxon>Rhizoctonia</taxon>
    </lineage>
</organism>
<gene>
    <name evidence="2" type="ORF">RDB_LOCUS46413</name>
</gene>
<name>A0A8H3E199_9AGAM</name>
<reference evidence="2" key="1">
    <citation type="submission" date="2021-01" db="EMBL/GenBank/DDBJ databases">
        <authorList>
            <person name="Kaushik A."/>
        </authorList>
    </citation>
    <scope>NUCLEOTIDE SEQUENCE</scope>
    <source>
        <strain evidence="2">AG5</strain>
    </source>
</reference>
<feature type="compositionally biased region" description="Polar residues" evidence="1">
    <location>
        <begin position="277"/>
        <end position="289"/>
    </location>
</feature>
<dbReference type="EMBL" id="CAJNJQ010000918">
    <property type="protein sequence ID" value="CAE7108626.1"/>
    <property type="molecule type" value="Genomic_DNA"/>
</dbReference>
<feature type="compositionally biased region" description="Low complexity" evidence="1">
    <location>
        <begin position="718"/>
        <end position="737"/>
    </location>
</feature>
<feature type="compositionally biased region" description="Basic and acidic residues" evidence="1">
    <location>
        <begin position="746"/>
        <end position="757"/>
    </location>
</feature>
<dbReference type="Proteomes" id="UP000663827">
    <property type="component" value="Unassembled WGS sequence"/>
</dbReference>
<protein>
    <submittedName>
        <fullName evidence="2">Uncharacterized protein</fullName>
    </submittedName>
</protein>
<feature type="compositionally biased region" description="Acidic residues" evidence="1">
    <location>
        <begin position="570"/>
        <end position="579"/>
    </location>
</feature>
<feature type="compositionally biased region" description="Basic residues" evidence="1">
    <location>
        <begin position="868"/>
        <end position="893"/>
    </location>
</feature>
<evidence type="ECO:0000256" key="1">
    <source>
        <dbReference type="SAM" id="MobiDB-lite"/>
    </source>
</evidence>